<dbReference type="Proteomes" id="UP000789508">
    <property type="component" value="Unassembled WGS sequence"/>
</dbReference>
<keyword evidence="3" id="KW-1185">Reference proteome</keyword>
<feature type="region of interest" description="Disordered" evidence="1">
    <location>
        <begin position="1"/>
        <end position="53"/>
    </location>
</feature>
<evidence type="ECO:0000256" key="1">
    <source>
        <dbReference type="SAM" id="MobiDB-lite"/>
    </source>
</evidence>
<protein>
    <submittedName>
        <fullName evidence="2">10555_t:CDS:1</fullName>
    </submittedName>
</protein>
<dbReference type="AlphaFoldDB" id="A0A9N9G5T1"/>
<evidence type="ECO:0000313" key="3">
    <source>
        <dbReference type="Proteomes" id="UP000789508"/>
    </source>
</evidence>
<sequence length="258" mass="28963">MDPTNNLNNVGGHLPEQIYNQQQQPPLAFSDHHGHQASSGSGMGTPVASVPSTPQLQYQQTPQFQQMGGYQIQMGPPSGPPPPDSTSPLGPPPGPPPPDFGENKFYQPHMPPPDQGNPHPVTIIVPPPDEKDEEDNHQTLQHVSLLSQPFFFNGQPTYKTYYLMWLLVCPSVSLNIKRNMTTFTLWFAMLSISMTPWITTHTAVDCIDILSDLDYRLCNLMKSRVKDYYFQVVKLNSVQSNDAYSYSPEFPFNDILKF</sequence>
<dbReference type="OrthoDB" id="10641982at2759"/>
<gene>
    <name evidence="2" type="ORF">ALEPTO_LOCUS7185</name>
</gene>
<dbReference type="EMBL" id="CAJVPS010002937">
    <property type="protein sequence ID" value="CAG8579315.1"/>
    <property type="molecule type" value="Genomic_DNA"/>
</dbReference>
<feature type="region of interest" description="Disordered" evidence="1">
    <location>
        <begin position="69"/>
        <end position="137"/>
    </location>
</feature>
<reference evidence="2" key="1">
    <citation type="submission" date="2021-06" db="EMBL/GenBank/DDBJ databases">
        <authorList>
            <person name="Kallberg Y."/>
            <person name="Tangrot J."/>
            <person name="Rosling A."/>
        </authorList>
    </citation>
    <scope>NUCLEOTIDE SEQUENCE</scope>
    <source>
        <strain evidence="2">FL130A</strain>
    </source>
</reference>
<organism evidence="2 3">
    <name type="scientific">Ambispora leptoticha</name>
    <dbReference type="NCBI Taxonomy" id="144679"/>
    <lineage>
        <taxon>Eukaryota</taxon>
        <taxon>Fungi</taxon>
        <taxon>Fungi incertae sedis</taxon>
        <taxon>Mucoromycota</taxon>
        <taxon>Glomeromycotina</taxon>
        <taxon>Glomeromycetes</taxon>
        <taxon>Archaeosporales</taxon>
        <taxon>Ambisporaceae</taxon>
        <taxon>Ambispora</taxon>
    </lineage>
</organism>
<evidence type="ECO:0000313" key="2">
    <source>
        <dbReference type="EMBL" id="CAG8579315.1"/>
    </source>
</evidence>
<comment type="caution">
    <text evidence="2">The sequence shown here is derived from an EMBL/GenBank/DDBJ whole genome shotgun (WGS) entry which is preliminary data.</text>
</comment>
<proteinExistence type="predicted"/>
<feature type="compositionally biased region" description="Pro residues" evidence="1">
    <location>
        <begin position="77"/>
        <end position="99"/>
    </location>
</feature>
<name>A0A9N9G5T1_9GLOM</name>
<accession>A0A9N9G5T1</accession>